<comment type="caution">
    <text evidence="5">The sequence shown here is derived from an EMBL/GenBank/DDBJ whole genome shotgun (WGS) entry which is preliminary data.</text>
</comment>
<proteinExistence type="inferred from homology"/>
<dbReference type="EMBL" id="ML986610">
    <property type="protein sequence ID" value="KAF2265136.1"/>
    <property type="molecule type" value="Genomic_DNA"/>
</dbReference>
<dbReference type="GO" id="GO:0005829">
    <property type="term" value="C:cytosol"/>
    <property type="evidence" value="ECO:0007669"/>
    <property type="project" value="TreeGrafter"/>
</dbReference>
<accession>A0A9P4N8J6</accession>
<dbReference type="OrthoDB" id="5419315at2759"/>
<evidence type="ECO:0000256" key="3">
    <source>
        <dbReference type="ARBA" id="ARBA00022898"/>
    </source>
</evidence>
<evidence type="ECO:0000313" key="5">
    <source>
        <dbReference type="EMBL" id="KAF2265136.1"/>
    </source>
</evidence>
<dbReference type="InterPro" id="IPR015422">
    <property type="entry name" value="PyrdxlP-dep_Trfase_small"/>
</dbReference>
<dbReference type="PANTHER" id="PTHR43094:SF1">
    <property type="entry name" value="AMINOTRANSFERASE CLASS-III"/>
    <property type="match status" value="1"/>
</dbReference>
<evidence type="ECO:0000256" key="1">
    <source>
        <dbReference type="ARBA" id="ARBA00001933"/>
    </source>
</evidence>
<dbReference type="CDD" id="cd00610">
    <property type="entry name" value="OAT_like"/>
    <property type="match status" value="1"/>
</dbReference>
<dbReference type="Pfam" id="PF00202">
    <property type="entry name" value="Aminotran_3"/>
    <property type="match status" value="1"/>
</dbReference>
<keyword evidence="3 4" id="KW-0663">Pyridoxal phosphate</keyword>
<comment type="similarity">
    <text evidence="2 4">Belongs to the class-III pyridoxal-phosphate-dependent aminotransferase family.</text>
</comment>
<sequence>MSGKNEEPTSYLLHRHATYIPPRVIASSGCWLELEDGRKVFDGSSGAAVACLGHGNDQVKEAINRQLDEVAYIHSGFFESSACTGFAKELVLSTNGKMAQAFLISSGSEAMEAAIKLAIQYFVEITSPGHYSQRKRFIARRQSYHGTTLGALSMGGHKGRRKIYERILMDNFSHVSPCNPYRGLRQGESVEAYIERLAKELDDEFRRVGPNTVAAFVAEPIVGAALGFVPAVPGYFKAMKEVCDKHGALLIFDEVMVGMGRSGTLHAWEQEGVVPDIQTIGKGLGGGYIPISGILIGHRVSNALSKGTGQFAHGQTYQSHAIACAGGLAVQQIIRKENLVANVSEMGNLMVRLLKERLQSHPYVGDIRGKGLAWAIEFVQDKQSKEPFKPELKVAERIHRKALEGPDPIALYHGSGTADGDKGDHIMISPPFIITEEEVEFVVKATANAIEEFFDEYFPLQVRATL</sequence>
<dbReference type="SUPFAM" id="SSF53383">
    <property type="entry name" value="PLP-dependent transferases"/>
    <property type="match status" value="1"/>
</dbReference>
<reference evidence="6" key="1">
    <citation type="journal article" date="2020" name="Stud. Mycol.">
        <title>101 Dothideomycetes genomes: A test case for predicting lifestyles and emergence of pathogens.</title>
        <authorList>
            <person name="Haridas S."/>
            <person name="Albert R."/>
            <person name="Binder M."/>
            <person name="Bloem J."/>
            <person name="LaButti K."/>
            <person name="Salamov A."/>
            <person name="Andreopoulos B."/>
            <person name="Baker S."/>
            <person name="Barry K."/>
            <person name="Bills G."/>
            <person name="Bluhm B."/>
            <person name="Cannon C."/>
            <person name="Castanera R."/>
            <person name="Culley D."/>
            <person name="Daum C."/>
            <person name="Ezra D."/>
            <person name="Gonzalez J."/>
            <person name="Henrissat B."/>
            <person name="Kuo A."/>
            <person name="Liang C."/>
            <person name="Lipzen A."/>
            <person name="Lutzoni F."/>
            <person name="Magnuson J."/>
            <person name="Mondo S."/>
            <person name="Nolan M."/>
            <person name="Ohm R."/>
            <person name="Pangilinan J."/>
            <person name="Park H.-J."/>
            <person name="Ramirez L."/>
            <person name="Alfaro M."/>
            <person name="Sun H."/>
            <person name="Tritt A."/>
            <person name="Yoshinaga Y."/>
            <person name="Zwiers L.-H."/>
            <person name="Turgeon B."/>
            <person name="Goodwin S."/>
            <person name="Spatafora J."/>
            <person name="Crous P."/>
            <person name="Grigoriev I."/>
        </authorList>
    </citation>
    <scope>NUCLEOTIDE SEQUENCE [LARGE SCALE GENOMIC DNA]</scope>
    <source>
        <strain evidence="6">CBS 304.66</strain>
    </source>
</reference>
<evidence type="ECO:0000256" key="4">
    <source>
        <dbReference type="RuleBase" id="RU003560"/>
    </source>
</evidence>
<dbReference type="InterPro" id="IPR005814">
    <property type="entry name" value="Aminotrans_3"/>
</dbReference>
<organism evidence="5 6">
    <name type="scientific">Lojkania enalia</name>
    <dbReference type="NCBI Taxonomy" id="147567"/>
    <lineage>
        <taxon>Eukaryota</taxon>
        <taxon>Fungi</taxon>
        <taxon>Dikarya</taxon>
        <taxon>Ascomycota</taxon>
        <taxon>Pezizomycotina</taxon>
        <taxon>Dothideomycetes</taxon>
        <taxon>Pleosporomycetidae</taxon>
        <taxon>Pleosporales</taxon>
        <taxon>Pleosporales incertae sedis</taxon>
        <taxon>Lojkania</taxon>
    </lineage>
</organism>
<dbReference type="Gene3D" id="3.40.640.10">
    <property type="entry name" value="Type I PLP-dependent aspartate aminotransferase-like (Major domain)"/>
    <property type="match status" value="1"/>
</dbReference>
<gene>
    <name evidence="5" type="ORF">CC78DRAFT_553086</name>
</gene>
<dbReference type="GO" id="GO:0008483">
    <property type="term" value="F:transaminase activity"/>
    <property type="evidence" value="ECO:0007669"/>
    <property type="project" value="InterPro"/>
</dbReference>
<dbReference type="PANTHER" id="PTHR43094">
    <property type="entry name" value="AMINOTRANSFERASE"/>
    <property type="match status" value="1"/>
</dbReference>
<protein>
    <submittedName>
        <fullName evidence="5">PLP-dependent transferase</fullName>
    </submittedName>
</protein>
<name>A0A9P4N8J6_9PLEO</name>
<keyword evidence="5" id="KW-0808">Transferase</keyword>
<dbReference type="NCBIfam" id="NF005685">
    <property type="entry name" value="PRK07483.1"/>
    <property type="match status" value="1"/>
</dbReference>
<dbReference type="InterPro" id="IPR015424">
    <property type="entry name" value="PyrdxlP-dep_Trfase"/>
</dbReference>
<dbReference type="AlphaFoldDB" id="A0A9P4N8J6"/>
<dbReference type="Gene3D" id="3.90.1150.10">
    <property type="entry name" value="Aspartate Aminotransferase, domain 1"/>
    <property type="match status" value="1"/>
</dbReference>
<dbReference type="Proteomes" id="UP000800093">
    <property type="component" value="Unassembled WGS sequence"/>
</dbReference>
<comment type="cofactor">
    <cofactor evidence="1">
        <name>pyridoxal 5'-phosphate</name>
        <dbReference type="ChEBI" id="CHEBI:597326"/>
    </cofactor>
</comment>
<dbReference type="FunFam" id="3.40.640.10:FF:000004">
    <property type="entry name" value="Acetylornithine aminotransferase"/>
    <property type="match status" value="1"/>
</dbReference>
<evidence type="ECO:0000313" key="6">
    <source>
        <dbReference type="Proteomes" id="UP000800093"/>
    </source>
</evidence>
<evidence type="ECO:0000256" key="2">
    <source>
        <dbReference type="ARBA" id="ARBA00008954"/>
    </source>
</evidence>
<keyword evidence="6" id="KW-1185">Reference proteome</keyword>
<dbReference type="GO" id="GO:0030170">
    <property type="term" value="F:pyridoxal phosphate binding"/>
    <property type="evidence" value="ECO:0007669"/>
    <property type="project" value="InterPro"/>
</dbReference>
<dbReference type="InterPro" id="IPR015421">
    <property type="entry name" value="PyrdxlP-dep_Trfase_major"/>
</dbReference>